<dbReference type="InterPro" id="IPR015422">
    <property type="entry name" value="PyrdxlP-dep_Trfase_small"/>
</dbReference>
<keyword evidence="6" id="KW-0456">Lyase</keyword>
<keyword evidence="2" id="KW-0663">Pyridoxal phosphate</keyword>
<dbReference type="InterPro" id="IPR015421">
    <property type="entry name" value="PyrdxlP-dep_Trfase_major"/>
</dbReference>
<comment type="similarity">
    <text evidence="3">Belongs to the class-V pyridoxal-phosphate-dependent aminotransferase family.</text>
</comment>
<evidence type="ECO:0000256" key="3">
    <source>
        <dbReference type="RuleBase" id="RU004075"/>
    </source>
</evidence>
<dbReference type="InterPro" id="IPR020578">
    <property type="entry name" value="Aminotrans_V_PyrdxlP_BS"/>
</dbReference>
<evidence type="ECO:0000313" key="6">
    <source>
        <dbReference type="EMBL" id="MCP2334522.1"/>
    </source>
</evidence>
<evidence type="ECO:0000256" key="1">
    <source>
        <dbReference type="ARBA" id="ARBA00001933"/>
    </source>
</evidence>
<keyword evidence="7" id="KW-1185">Reference proteome</keyword>
<dbReference type="SUPFAM" id="SSF53383">
    <property type="entry name" value="PLP-dependent transferases"/>
    <property type="match status" value="1"/>
</dbReference>
<sequence>MELNRVRADTPACEDLVFLDSAGSSLPPSVVLDTVTGHLRREAEIGGYRAAGERTDDLERGYHSAARLLGCRPTEVAFLGSAAQAWLTALDAVPLVPGDRVLISEAEYGTNAVELLRRRDETGISVETVPSAEDGRLDLAALRRMLDERVRLVSLVHMPTNGGLVNPVREAALAAHQVGALVLLDACQTVGQRPVDVDALGVDLLSATGRKWLRAPRGTGLLVVREEVLPRLRPRLVDHTAAQWTAPGRYRMRTDARVFERFEFGVANRLGLIAALDYAWDLGMEAIASEVADRAARLRAGLAALPGVRLWDLGPDPGGIVTFTVEGRPAGQVRDALWDQRVAVTVSPPNSTLLDATRRSLPDLVRASAHYFVSPDQVATAVAEVDRLAR</sequence>
<reference evidence="6 7" key="2">
    <citation type="submission" date="2022-06" db="EMBL/GenBank/DDBJ databases">
        <title>Genomic Encyclopedia of Type Strains, Phase I: the one thousand microbial genomes (KMG-I) project.</title>
        <authorList>
            <person name="Kyrpides N."/>
        </authorList>
    </citation>
    <scope>NUCLEOTIDE SEQUENCE [LARGE SCALE GENOMIC DNA]</scope>
    <source>
        <strain evidence="6 7">DSM 43889</strain>
    </source>
</reference>
<dbReference type="InterPro" id="IPR015424">
    <property type="entry name" value="PyrdxlP-dep_Trfase"/>
</dbReference>
<evidence type="ECO:0000313" key="7">
    <source>
        <dbReference type="Proteomes" id="UP000791080"/>
    </source>
</evidence>
<evidence type="ECO:0000256" key="2">
    <source>
        <dbReference type="ARBA" id="ARBA00022898"/>
    </source>
</evidence>
<organism evidence="6 7">
    <name type="scientific">Actinoalloteichus caeruleus DSM 43889</name>
    <dbReference type="NCBI Taxonomy" id="1120930"/>
    <lineage>
        <taxon>Bacteria</taxon>
        <taxon>Bacillati</taxon>
        <taxon>Actinomycetota</taxon>
        <taxon>Actinomycetes</taxon>
        <taxon>Pseudonocardiales</taxon>
        <taxon>Pseudonocardiaceae</taxon>
        <taxon>Actinoalloteichus</taxon>
        <taxon>Actinoalloteichus cyanogriseus</taxon>
    </lineage>
</organism>
<evidence type="ECO:0000256" key="4">
    <source>
        <dbReference type="RuleBase" id="RU004504"/>
    </source>
</evidence>
<reference evidence="6 7" key="1">
    <citation type="submission" date="2013-07" db="EMBL/GenBank/DDBJ databases">
        <authorList>
            <consortium name="DOE Joint Genome Institute"/>
            <person name="Reeve W."/>
            <person name="Huntemann M."/>
            <person name="Han J."/>
            <person name="Chen A."/>
            <person name="Kyrpides N."/>
            <person name="Mavromatis K."/>
            <person name="Markowitz V."/>
            <person name="Palaniappan K."/>
            <person name="Ivanova N."/>
            <person name="Schaumberg A."/>
            <person name="Pati A."/>
            <person name="Liolios K."/>
            <person name="Nordberg H.P."/>
            <person name="Cantor M.N."/>
            <person name="Hua S.X."/>
            <person name="Woyke T."/>
        </authorList>
    </citation>
    <scope>NUCLEOTIDE SEQUENCE [LARGE SCALE GENOMIC DNA]</scope>
    <source>
        <strain evidence="6 7">DSM 43889</strain>
    </source>
</reference>
<dbReference type="InterPro" id="IPR000192">
    <property type="entry name" value="Aminotrans_V_dom"/>
</dbReference>
<dbReference type="EMBL" id="AUBJ02000001">
    <property type="protein sequence ID" value="MCP2334522.1"/>
    <property type="molecule type" value="Genomic_DNA"/>
</dbReference>
<dbReference type="Pfam" id="PF00266">
    <property type="entry name" value="Aminotran_5"/>
    <property type="match status" value="1"/>
</dbReference>
<comment type="caution">
    <text evidence="6">The sequence shown here is derived from an EMBL/GenBank/DDBJ whole genome shotgun (WGS) entry which is preliminary data.</text>
</comment>
<dbReference type="PROSITE" id="PS00595">
    <property type="entry name" value="AA_TRANSFER_CLASS_5"/>
    <property type="match status" value="1"/>
</dbReference>
<dbReference type="PANTHER" id="PTHR43586">
    <property type="entry name" value="CYSTEINE DESULFURASE"/>
    <property type="match status" value="1"/>
</dbReference>
<feature type="domain" description="Aminotransferase class V" evidence="5">
    <location>
        <begin position="17"/>
        <end position="378"/>
    </location>
</feature>
<evidence type="ECO:0000259" key="5">
    <source>
        <dbReference type="Pfam" id="PF00266"/>
    </source>
</evidence>
<accession>A0ABT1JPR6</accession>
<dbReference type="Gene3D" id="3.40.640.10">
    <property type="entry name" value="Type I PLP-dependent aspartate aminotransferase-like (Major domain)"/>
    <property type="match status" value="1"/>
</dbReference>
<dbReference type="Proteomes" id="UP000791080">
    <property type="component" value="Unassembled WGS sequence"/>
</dbReference>
<proteinExistence type="inferred from homology"/>
<gene>
    <name evidence="6" type="ORF">G443_004792</name>
</gene>
<protein>
    <submittedName>
        <fullName evidence="6">Selenocysteine lyase/Cysteine desulfurase</fullName>
    </submittedName>
</protein>
<name>A0ABT1JPR6_ACTCY</name>
<dbReference type="Gene3D" id="3.90.1150.10">
    <property type="entry name" value="Aspartate Aminotransferase, domain 1"/>
    <property type="match status" value="1"/>
</dbReference>
<dbReference type="GO" id="GO:0016829">
    <property type="term" value="F:lyase activity"/>
    <property type="evidence" value="ECO:0007669"/>
    <property type="project" value="UniProtKB-KW"/>
</dbReference>
<comment type="cofactor">
    <cofactor evidence="1 4">
        <name>pyridoxal 5'-phosphate</name>
        <dbReference type="ChEBI" id="CHEBI:597326"/>
    </cofactor>
</comment>
<dbReference type="PANTHER" id="PTHR43586:SF24">
    <property type="entry name" value="BLR4730 PROTEIN"/>
    <property type="match status" value="1"/>
</dbReference>